<dbReference type="InterPro" id="IPR014782">
    <property type="entry name" value="Peptidase_M1_dom"/>
</dbReference>
<dbReference type="CDD" id="cd09604">
    <property type="entry name" value="M1_APN_like"/>
    <property type="match status" value="1"/>
</dbReference>
<feature type="signal peptide" evidence="3">
    <location>
        <begin position="1"/>
        <end position="27"/>
    </location>
</feature>
<dbReference type="PANTHER" id="PTHR45726">
    <property type="entry name" value="LEUKOTRIENE A-4 HYDROLASE"/>
    <property type="match status" value="1"/>
</dbReference>
<dbReference type="AlphaFoldDB" id="A0A1M4ZF15"/>
<dbReference type="Pfam" id="PF01433">
    <property type="entry name" value="Peptidase_M1"/>
    <property type="match status" value="1"/>
</dbReference>
<keyword evidence="3" id="KW-0732">Signal</keyword>
<evidence type="ECO:0000256" key="3">
    <source>
        <dbReference type="SAM" id="SignalP"/>
    </source>
</evidence>
<dbReference type="STRING" id="288992.SAMN04488522_102296"/>
<protein>
    <submittedName>
        <fullName evidence="5">Peptidase family M1</fullName>
    </submittedName>
</protein>
<keyword evidence="2" id="KW-0479">Metal-binding</keyword>
<gene>
    <name evidence="5" type="ORF">SAMN04488522_102296</name>
</gene>
<feature type="binding site" evidence="2">
    <location>
        <position position="397"/>
    </location>
    <ligand>
        <name>Zn(2+)</name>
        <dbReference type="ChEBI" id="CHEBI:29105"/>
        <note>catalytic</note>
    </ligand>
</feature>
<evidence type="ECO:0000313" key="6">
    <source>
        <dbReference type="Proteomes" id="UP000184287"/>
    </source>
</evidence>
<dbReference type="InterPro" id="IPR034015">
    <property type="entry name" value="M1_LTA4H"/>
</dbReference>
<dbReference type="InterPro" id="IPR027268">
    <property type="entry name" value="Peptidase_M4/M1_CTD_sf"/>
</dbReference>
<dbReference type="Proteomes" id="UP000184287">
    <property type="component" value="Unassembled WGS sequence"/>
</dbReference>
<keyword evidence="6" id="KW-1185">Reference proteome</keyword>
<sequence>MTIKKKYMLMKKCLVILFVCFSSSTFAQEKYWQQEVSYTIDVALNDQAKTLKGSEQLVYKNNSPNTLDFIWFHIWPNAYKQESTALFQQLKNDTTRAKKMEKYTYGSIDGLNFKVNGKKAITEAHPNPQYIDIIKVKLATPLKPGASVNIATDFNVKLPSYFSRSGFADGEFMVCQWYPKPAVYDKDGWHEFPYLDMGEFYSEYASFKVNITLPSDYVVGATGVLQNADELTAYKTIGAKNAANRTGTPVLYQPLNKNATKKLTYEINNVPDFAWFAAKNFVIQYDTAKLASGKSVDAFTYYHNKKETLWNNSIDYAKDAVKHYSKWIGEYEYPVVQVVEGPANNSSGGMEYPTITLITSPDAKKESLDAVIAHEVGHNWFMSMLGSNERKHTWLDEGLNSYFQFRYEAEKYRSNSLFGDAIPEQVKQLPEPEFSSRIYQVMGSIPMKSAIETPADKFSSSDEYGLISYVKTALWLHLLENEVGREKMDKAFQHYFSLWKNKHPQPEDLKAAFEASLGTNLDAYFKLLDKEGSFK</sequence>
<evidence type="ECO:0000256" key="1">
    <source>
        <dbReference type="PIRSR" id="PIRSR634015-1"/>
    </source>
</evidence>
<dbReference type="PANTHER" id="PTHR45726:SF3">
    <property type="entry name" value="LEUKOTRIENE A-4 HYDROLASE"/>
    <property type="match status" value="1"/>
</dbReference>
<feature type="active site" description="Proton donor" evidence="1">
    <location>
        <position position="469"/>
    </location>
</feature>
<reference evidence="6" key="1">
    <citation type="submission" date="2016-11" db="EMBL/GenBank/DDBJ databases">
        <authorList>
            <person name="Varghese N."/>
            <person name="Submissions S."/>
        </authorList>
    </citation>
    <scope>NUCLEOTIDE SEQUENCE [LARGE SCALE GENOMIC DNA]</scope>
    <source>
        <strain evidence="6">DSM 16990</strain>
    </source>
</reference>
<dbReference type="SUPFAM" id="SSF55486">
    <property type="entry name" value="Metalloproteases ('zincins'), catalytic domain"/>
    <property type="match status" value="1"/>
</dbReference>
<feature type="domain" description="Peptidase M1 membrane alanine aminopeptidase" evidence="4">
    <location>
        <begin position="326"/>
        <end position="523"/>
    </location>
</feature>
<feature type="binding site" evidence="2">
    <location>
        <position position="374"/>
    </location>
    <ligand>
        <name>Zn(2+)</name>
        <dbReference type="ChEBI" id="CHEBI:29105"/>
        <note>catalytic</note>
    </ligand>
</feature>
<organism evidence="5 6">
    <name type="scientific">Pedobacter caeni</name>
    <dbReference type="NCBI Taxonomy" id="288992"/>
    <lineage>
        <taxon>Bacteria</taxon>
        <taxon>Pseudomonadati</taxon>
        <taxon>Bacteroidota</taxon>
        <taxon>Sphingobacteriia</taxon>
        <taxon>Sphingobacteriales</taxon>
        <taxon>Sphingobacteriaceae</taxon>
        <taxon>Pedobacter</taxon>
    </lineage>
</organism>
<feature type="chain" id="PRO_5012002274" evidence="3">
    <location>
        <begin position="28"/>
        <end position="535"/>
    </location>
</feature>
<accession>A0A1M4ZF15</accession>
<comment type="cofactor">
    <cofactor evidence="2">
        <name>Zn(2+)</name>
        <dbReference type="ChEBI" id="CHEBI:29105"/>
    </cofactor>
    <text evidence="2">Binds 1 zinc ion per subunit.</text>
</comment>
<dbReference type="GO" id="GO:0008237">
    <property type="term" value="F:metallopeptidase activity"/>
    <property type="evidence" value="ECO:0007669"/>
    <property type="project" value="InterPro"/>
</dbReference>
<dbReference type="Gene3D" id="1.10.390.10">
    <property type="entry name" value="Neutral Protease Domain 2"/>
    <property type="match status" value="1"/>
</dbReference>
<name>A0A1M4ZF15_9SPHI</name>
<evidence type="ECO:0000259" key="4">
    <source>
        <dbReference type="Pfam" id="PF01433"/>
    </source>
</evidence>
<evidence type="ECO:0000256" key="2">
    <source>
        <dbReference type="PIRSR" id="PIRSR634015-3"/>
    </source>
</evidence>
<dbReference type="EMBL" id="FQUQ01000002">
    <property type="protein sequence ID" value="SHF16397.1"/>
    <property type="molecule type" value="Genomic_DNA"/>
</dbReference>
<dbReference type="GO" id="GO:0008270">
    <property type="term" value="F:zinc ion binding"/>
    <property type="evidence" value="ECO:0007669"/>
    <property type="project" value="InterPro"/>
</dbReference>
<proteinExistence type="predicted"/>
<evidence type="ECO:0000313" key="5">
    <source>
        <dbReference type="EMBL" id="SHF16397.1"/>
    </source>
</evidence>
<feature type="binding site" evidence="2">
    <location>
        <position position="378"/>
    </location>
    <ligand>
        <name>Zn(2+)</name>
        <dbReference type="ChEBI" id="CHEBI:29105"/>
        <note>catalytic</note>
    </ligand>
</feature>
<keyword evidence="2" id="KW-0862">Zinc</keyword>
<feature type="active site" description="Proton acceptor" evidence="1">
    <location>
        <position position="375"/>
    </location>
</feature>